<sequence length="229" mass="25019">MAFRSFPTTLLPFFTLCIPTLLSALLATVVINGPLPVKAAPPNNTLYIISNAETPSLRLPGLTPVGLTRVQECLPPLLSPLDIGLIIACPFDPDSGLCKQTEATARPTAEYIGLEVDTSCGADEETDDDCVPDLIKEFGRNSTQSVLIVWDINDLDSLFENLDVDDDWEDDDDEEDELSQHHDVLYTVVKRRVTSIVSQGCAGIDGQAPGTFRKRSLTYRGLAQREEAP</sequence>
<name>A0A8S0WB60_CYCAE</name>
<dbReference type="Proteomes" id="UP000467700">
    <property type="component" value="Unassembled WGS sequence"/>
</dbReference>
<gene>
    <name evidence="2" type="ORF">AAE3_LOCUS6065</name>
</gene>
<protein>
    <submittedName>
        <fullName evidence="2">Uncharacterized protein</fullName>
    </submittedName>
</protein>
<feature type="signal peptide" evidence="1">
    <location>
        <begin position="1"/>
        <end position="39"/>
    </location>
</feature>
<dbReference type="EMBL" id="CACVBS010000041">
    <property type="protein sequence ID" value="CAA7263716.1"/>
    <property type="molecule type" value="Genomic_DNA"/>
</dbReference>
<proteinExistence type="predicted"/>
<comment type="caution">
    <text evidence="2">The sequence shown here is derived from an EMBL/GenBank/DDBJ whole genome shotgun (WGS) entry which is preliminary data.</text>
</comment>
<accession>A0A8S0WB60</accession>
<evidence type="ECO:0000256" key="1">
    <source>
        <dbReference type="SAM" id="SignalP"/>
    </source>
</evidence>
<evidence type="ECO:0000313" key="3">
    <source>
        <dbReference type="Proteomes" id="UP000467700"/>
    </source>
</evidence>
<reference evidence="2 3" key="1">
    <citation type="submission" date="2020-01" db="EMBL/GenBank/DDBJ databases">
        <authorList>
            <person name="Gupta K D."/>
        </authorList>
    </citation>
    <scope>NUCLEOTIDE SEQUENCE [LARGE SCALE GENOMIC DNA]</scope>
</reference>
<dbReference type="AlphaFoldDB" id="A0A8S0WB60"/>
<organism evidence="2 3">
    <name type="scientific">Cyclocybe aegerita</name>
    <name type="common">Black poplar mushroom</name>
    <name type="synonym">Agrocybe aegerita</name>
    <dbReference type="NCBI Taxonomy" id="1973307"/>
    <lineage>
        <taxon>Eukaryota</taxon>
        <taxon>Fungi</taxon>
        <taxon>Dikarya</taxon>
        <taxon>Basidiomycota</taxon>
        <taxon>Agaricomycotina</taxon>
        <taxon>Agaricomycetes</taxon>
        <taxon>Agaricomycetidae</taxon>
        <taxon>Agaricales</taxon>
        <taxon>Agaricineae</taxon>
        <taxon>Bolbitiaceae</taxon>
        <taxon>Cyclocybe</taxon>
    </lineage>
</organism>
<feature type="chain" id="PRO_5035881862" evidence="1">
    <location>
        <begin position="40"/>
        <end position="229"/>
    </location>
</feature>
<keyword evidence="3" id="KW-1185">Reference proteome</keyword>
<evidence type="ECO:0000313" key="2">
    <source>
        <dbReference type="EMBL" id="CAA7263716.1"/>
    </source>
</evidence>
<dbReference type="OrthoDB" id="425925at2759"/>
<keyword evidence="1" id="KW-0732">Signal</keyword>